<evidence type="ECO:0000256" key="5">
    <source>
        <dbReference type="ARBA" id="ARBA00022747"/>
    </source>
</evidence>
<evidence type="ECO:0000256" key="2">
    <source>
        <dbReference type="ARBA" id="ARBA00022603"/>
    </source>
</evidence>
<dbReference type="Pfam" id="PF01555">
    <property type="entry name" value="N6_N4_Mtase"/>
    <property type="match status" value="1"/>
</dbReference>
<dbReference type="GO" id="GO:0003677">
    <property type="term" value="F:DNA binding"/>
    <property type="evidence" value="ECO:0007669"/>
    <property type="project" value="InterPro"/>
</dbReference>
<keyword evidence="3 7" id="KW-0808">Transferase</keyword>
<dbReference type="PIRSF" id="PIRSF015855">
    <property type="entry name" value="TypeIII_Mtase_mKpnI"/>
    <property type="match status" value="1"/>
</dbReference>
<name>A0A268ETC1_9BACL</name>
<accession>A0A268ETC1</accession>
<feature type="domain" description="DNA methylase N-4/N-6" evidence="6">
    <location>
        <begin position="105"/>
        <end position="462"/>
    </location>
</feature>
<evidence type="ECO:0000313" key="7">
    <source>
        <dbReference type="EMBL" id="PAD76378.1"/>
    </source>
</evidence>
<dbReference type="PRINTS" id="PR00506">
    <property type="entry name" value="D21N6MTFRASE"/>
</dbReference>
<dbReference type="RefSeq" id="WP_095265461.1">
    <property type="nucleotide sequence ID" value="NZ_NPBY01000038.1"/>
</dbReference>
<keyword evidence="2 7" id="KW-0489">Methyltransferase</keyword>
<dbReference type="EMBL" id="NPBY01000038">
    <property type="protein sequence ID" value="PAD76378.1"/>
    <property type="molecule type" value="Genomic_DNA"/>
</dbReference>
<proteinExistence type="inferred from homology"/>
<dbReference type="AlphaFoldDB" id="A0A268ETC1"/>
<evidence type="ECO:0000256" key="1">
    <source>
        <dbReference type="ARBA" id="ARBA00006594"/>
    </source>
</evidence>
<protein>
    <submittedName>
        <fullName evidence="7">Site-specific DNA-methyltransferase (Adenine-specific)</fullName>
    </submittedName>
</protein>
<dbReference type="GO" id="GO:0009307">
    <property type="term" value="P:DNA restriction-modification system"/>
    <property type="evidence" value="ECO:0007669"/>
    <property type="project" value="UniProtKB-KW"/>
</dbReference>
<reference evidence="7 8" key="1">
    <citation type="submission" date="2017-07" db="EMBL/GenBank/DDBJ databases">
        <title>Isolation and whole genome analysis of endospore-forming bacteria from heroin.</title>
        <authorList>
            <person name="Kalinowski J."/>
            <person name="Ahrens B."/>
            <person name="Al-Dilaimi A."/>
            <person name="Winkler A."/>
            <person name="Wibberg D."/>
            <person name="Schleenbecker U."/>
            <person name="Ruckert C."/>
            <person name="Wolfel R."/>
            <person name="Grass G."/>
        </authorList>
    </citation>
    <scope>NUCLEOTIDE SEQUENCE [LARGE SCALE GENOMIC DNA]</scope>
    <source>
        <strain evidence="7 8">7537-G1</strain>
    </source>
</reference>
<dbReference type="InterPro" id="IPR002941">
    <property type="entry name" value="DNA_methylase_N4/N6"/>
</dbReference>
<dbReference type="GO" id="GO:0032259">
    <property type="term" value="P:methylation"/>
    <property type="evidence" value="ECO:0007669"/>
    <property type="project" value="UniProtKB-KW"/>
</dbReference>
<dbReference type="InterPro" id="IPR002052">
    <property type="entry name" value="DNA_methylase_N6_adenine_CS"/>
</dbReference>
<dbReference type="Proteomes" id="UP000215596">
    <property type="component" value="Unassembled WGS sequence"/>
</dbReference>
<gene>
    <name evidence="7" type="ORF">CHH67_12170</name>
</gene>
<sequence length="611" mass="70304">MPNLSQIKRQRMLEFLNKIREEHNDDASLIAINEIETELFNKKFGLVWEEHEERVDIEMLTKVPVFSEVVDREIVSDKNLPYNFLLEGDNLHSLKLLVKTHKGNIDLIYIDPPYNTGNEDFMYEDDYVNEDDGFRHSKWLSFMDERLRLARDLLTEEGALFIQISDIELAQLKLLCDDVFGENNFLNIISVNMKNIAGASGGGEDKRFKKNCEYILIYAKNYSALPIFNGAYVYTEMSELIKTYIEEGVSWKYTSVLLYEGDKEYIGSTVDGDGNDIKVYLRKNPVIKSIKQVAKSEGISEQEAYKKYGTKIFQTTNAQSSIRTRVMSYRTEQGISEDLLSIEYVPKTGRNKGKVYEQFYKGDKCRLFVWLKDTSEEIDGVLYKKDLQGTYWDYTGQMKNLTKEGNVEFNNGKKPLELVKRIISLYPSKDITVLDFFAGSGTTGHAVISQNAEDDGTRKFILCTNNEGNICEEVTYKRLSNVIYGYTTDSGKVFEPNPVNLKYYKTGFIEKYSDDLDYSVNDELLKHIAEMVQLEYAVSLDDSKYILLMSDEEADAFILDNNKLQKCKGLFLSSAVLLTSEQTRKLTDSGINTYIIPDYYFESELLEVGER</sequence>
<keyword evidence="5" id="KW-0680">Restriction system</keyword>
<evidence type="ECO:0000256" key="3">
    <source>
        <dbReference type="ARBA" id="ARBA00022679"/>
    </source>
</evidence>
<dbReference type="SUPFAM" id="SSF53335">
    <property type="entry name" value="S-adenosyl-L-methionine-dependent methyltransferases"/>
    <property type="match status" value="1"/>
</dbReference>
<comment type="similarity">
    <text evidence="1">Belongs to the N(4)/N(6)-methyltransferase family.</text>
</comment>
<organism evidence="7 8">
    <name type="scientific">Paenibacillus campinasensis</name>
    <dbReference type="NCBI Taxonomy" id="66347"/>
    <lineage>
        <taxon>Bacteria</taxon>
        <taxon>Bacillati</taxon>
        <taxon>Bacillota</taxon>
        <taxon>Bacilli</taxon>
        <taxon>Bacillales</taxon>
        <taxon>Paenibacillaceae</taxon>
        <taxon>Paenibacillus</taxon>
    </lineage>
</organism>
<dbReference type="PROSITE" id="PS00092">
    <property type="entry name" value="N6_MTASE"/>
    <property type="match status" value="1"/>
</dbReference>
<dbReference type="Gene3D" id="3.40.50.150">
    <property type="entry name" value="Vaccinia Virus protein VP39"/>
    <property type="match status" value="1"/>
</dbReference>
<keyword evidence="4" id="KW-0949">S-adenosyl-L-methionine</keyword>
<dbReference type="OrthoDB" id="9800801at2"/>
<evidence type="ECO:0000256" key="4">
    <source>
        <dbReference type="ARBA" id="ARBA00022691"/>
    </source>
</evidence>
<dbReference type="GO" id="GO:0008170">
    <property type="term" value="F:N-methyltransferase activity"/>
    <property type="evidence" value="ECO:0007669"/>
    <property type="project" value="InterPro"/>
</dbReference>
<evidence type="ECO:0000313" key="8">
    <source>
        <dbReference type="Proteomes" id="UP000215596"/>
    </source>
</evidence>
<evidence type="ECO:0000259" key="6">
    <source>
        <dbReference type="Pfam" id="PF01555"/>
    </source>
</evidence>
<comment type="caution">
    <text evidence="7">The sequence shown here is derived from an EMBL/GenBank/DDBJ whole genome shotgun (WGS) entry which is preliminary data.</text>
</comment>
<dbReference type="InterPro" id="IPR029063">
    <property type="entry name" value="SAM-dependent_MTases_sf"/>
</dbReference>
<dbReference type="InterPro" id="IPR002295">
    <property type="entry name" value="N4/N6-MTase_EcoPI_Mod-like"/>
</dbReference>